<sequence>MDGCDPGGCAIDDDPKRFTGHETDELGINPREIIHALAHLIFFLLFSHSYLFQFAKVNERAYRMHLAQKELKKLRLDVDKKTKAAYIIQSYYRGYVSRKSDRNTNEQQSTGEKVTEERNSNKSLKILTNSPLSSEDIAEMSTESLLHDDARYMRASLYEILLRPKLIELNVITLN</sequence>
<comment type="caution">
    <text evidence="3">The sequence shown here is derived from an EMBL/GenBank/DDBJ whole genome shotgun (WGS) entry which is preliminary data.</text>
</comment>
<feature type="transmembrane region" description="Helical" evidence="2">
    <location>
        <begin position="33"/>
        <end position="55"/>
    </location>
</feature>
<dbReference type="Gene3D" id="1.20.5.190">
    <property type="match status" value="1"/>
</dbReference>
<keyword evidence="2" id="KW-0812">Transmembrane</keyword>
<organism evidence="3 4">
    <name type="scientific">Wuchereria bancrofti</name>
    <dbReference type="NCBI Taxonomy" id="6293"/>
    <lineage>
        <taxon>Eukaryota</taxon>
        <taxon>Metazoa</taxon>
        <taxon>Ecdysozoa</taxon>
        <taxon>Nematoda</taxon>
        <taxon>Chromadorea</taxon>
        <taxon>Rhabditida</taxon>
        <taxon>Spirurina</taxon>
        <taxon>Spiruromorpha</taxon>
        <taxon>Filarioidea</taxon>
        <taxon>Onchocercidae</taxon>
        <taxon>Wuchereria</taxon>
    </lineage>
</organism>
<evidence type="ECO:0000256" key="2">
    <source>
        <dbReference type="SAM" id="Phobius"/>
    </source>
</evidence>
<reference evidence="4" key="1">
    <citation type="submission" date="2012-08" db="EMBL/GenBank/DDBJ databases">
        <title>The Genome Sequence of Wuchereria bancrofti.</title>
        <authorList>
            <person name="Nutman T.B."/>
            <person name="Fink D.L."/>
            <person name="Russ C."/>
            <person name="Young S."/>
            <person name="Zeng Q."/>
            <person name="Koehrsen M."/>
            <person name="Alvarado L."/>
            <person name="Berlin A."/>
            <person name="Chapman S.B."/>
            <person name="Chen Z."/>
            <person name="Freedman E."/>
            <person name="Gellesch M."/>
            <person name="Goldberg J."/>
            <person name="Griggs A."/>
            <person name="Gujja S."/>
            <person name="Heilman E.R."/>
            <person name="Heiman D."/>
            <person name="Hepburn T."/>
            <person name="Howarth C."/>
            <person name="Jen D."/>
            <person name="Larson L."/>
            <person name="Lewis B."/>
            <person name="Mehta T."/>
            <person name="Park D."/>
            <person name="Pearson M."/>
            <person name="Roberts A."/>
            <person name="Saif S."/>
            <person name="Shea T."/>
            <person name="Shenoy N."/>
            <person name="Sisk P."/>
            <person name="Stolte C."/>
            <person name="Sykes S."/>
            <person name="Walk T."/>
            <person name="White J."/>
            <person name="Yandava C."/>
            <person name="Haas B."/>
            <person name="Henn M.R."/>
            <person name="Nusbaum C."/>
            <person name="Birren B."/>
        </authorList>
    </citation>
    <scope>NUCLEOTIDE SEQUENCE [LARGE SCALE GENOMIC DNA]</scope>
    <source>
        <strain evidence="4">NA</strain>
    </source>
</reference>
<dbReference type="CDD" id="cd23767">
    <property type="entry name" value="IQCD"/>
    <property type="match status" value="1"/>
</dbReference>
<dbReference type="AlphaFoldDB" id="J9F007"/>
<dbReference type="EMBL" id="ADBV01000180">
    <property type="protein sequence ID" value="EJW88191.1"/>
    <property type="molecule type" value="Genomic_DNA"/>
</dbReference>
<keyword evidence="2" id="KW-0472">Membrane</keyword>
<protein>
    <submittedName>
        <fullName evidence="3">Uncharacterized protein</fullName>
    </submittedName>
</protein>
<evidence type="ECO:0000313" key="4">
    <source>
        <dbReference type="Proteomes" id="UP000004810"/>
    </source>
</evidence>
<accession>J9F007</accession>
<dbReference type="PROSITE" id="PS50096">
    <property type="entry name" value="IQ"/>
    <property type="match status" value="1"/>
</dbReference>
<feature type="region of interest" description="Disordered" evidence="1">
    <location>
        <begin position="99"/>
        <end position="120"/>
    </location>
</feature>
<proteinExistence type="predicted"/>
<evidence type="ECO:0000256" key="1">
    <source>
        <dbReference type="SAM" id="MobiDB-lite"/>
    </source>
</evidence>
<gene>
    <name evidence="3" type="ORF">WUBG_00898</name>
</gene>
<dbReference type="Proteomes" id="UP000004810">
    <property type="component" value="Unassembled WGS sequence"/>
</dbReference>
<dbReference type="Pfam" id="PF00612">
    <property type="entry name" value="IQ"/>
    <property type="match status" value="1"/>
</dbReference>
<dbReference type="InterPro" id="IPR000048">
    <property type="entry name" value="IQ_motif_EF-hand-BS"/>
</dbReference>
<evidence type="ECO:0000313" key="3">
    <source>
        <dbReference type="EMBL" id="EJW88191.1"/>
    </source>
</evidence>
<name>J9F007_WUCBA</name>
<keyword evidence="2" id="KW-1133">Transmembrane helix</keyword>